<accession>A0ABD3GXL6</accession>
<protein>
    <submittedName>
        <fullName evidence="1">Uncharacterized protein</fullName>
    </submittedName>
</protein>
<name>A0ABD3GXL6_9MARC</name>
<keyword evidence="2" id="KW-1185">Reference proteome</keyword>
<sequence length="119" mass="13119">MGRARDTVESWLQVMPADEILVHRRVPVGSNGEHQQAMLDVRSTADLPGSNVRIITGQMREQCDQEIDRPGLELYLSFFRLKNAGVAKSARDPCGVKLAAGVDVEAEESGGREERRGKT</sequence>
<comment type="caution">
    <text evidence="1">The sequence shown here is derived from an EMBL/GenBank/DDBJ whole genome shotgun (WGS) entry which is preliminary data.</text>
</comment>
<reference evidence="1 2" key="1">
    <citation type="submission" date="2024-09" db="EMBL/GenBank/DDBJ databases">
        <title>Chromosome-scale assembly of Riccia sorocarpa.</title>
        <authorList>
            <person name="Paukszto L."/>
        </authorList>
    </citation>
    <scope>NUCLEOTIDE SEQUENCE [LARGE SCALE GENOMIC DNA]</scope>
    <source>
        <strain evidence="1">LP-2024</strain>
        <tissue evidence="1">Aerial parts of the thallus</tissue>
    </source>
</reference>
<dbReference type="EMBL" id="JBJQOH010000006">
    <property type="protein sequence ID" value="KAL3684000.1"/>
    <property type="molecule type" value="Genomic_DNA"/>
</dbReference>
<evidence type="ECO:0000313" key="1">
    <source>
        <dbReference type="EMBL" id="KAL3684000.1"/>
    </source>
</evidence>
<dbReference type="AlphaFoldDB" id="A0ABD3GXL6"/>
<dbReference type="Proteomes" id="UP001633002">
    <property type="component" value="Unassembled WGS sequence"/>
</dbReference>
<proteinExistence type="predicted"/>
<organism evidence="1 2">
    <name type="scientific">Riccia sorocarpa</name>
    <dbReference type="NCBI Taxonomy" id="122646"/>
    <lineage>
        <taxon>Eukaryota</taxon>
        <taxon>Viridiplantae</taxon>
        <taxon>Streptophyta</taxon>
        <taxon>Embryophyta</taxon>
        <taxon>Marchantiophyta</taxon>
        <taxon>Marchantiopsida</taxon>
        <taxon>Marchantiidae</taxon>
        <taxon>Marchantiales</taxon>
        <taxon>Ricciaceae</taxon>
        <taxon>Riccia</taxon>
    </lineage>
</organism>
<gene>
    <name evidence="1" type="ORF">R1sor_002022</name>
</gene>
<evidence type="ECO:0000313" key="2">
    <source>
        <dbReference type="Proteomes" id="UP001633002"/>
    </source>
</evidence>